<dbReference type="Gene3D" id="3.10.20.30">
    <property type="match status" value="1"/>
</dbReference>
<keyword evidence="5" id="KW-0411">Iron-sulfur</keyword>
<evidence type="ECO:0000313" key="9">
    <source>
        <dbReference type="Proteomes" id="UP000008312"/>
    </source>
</evidence>
<comment type="cofactor">
    <cofactor evidence="6">
        <name>[2Fe-2S] cluster</name>
        <dbReference type="ChEBI" id="CHEBI:190135"/>
    </cofactor>
</comment>
<evidence type="ECO:0000313" key="8">
    <source>
        <dbReference type="EMBL" id="CBK22875.2"/>
    </source>
</evidence>
<accession>D8M486</accession>
<comment type="similarity">
    <text evidence="1">Belongs to the adrenodoxin/putidaredoxin family.</text>
</comment>
<dbReference type="InParanoid" id="D8M486"/>
<evidence type="ECO:0000256" key="1">
    <source>
        <dbReference type="ARBA" id="ARBA00010914"/>
    </source>
</evidence>
<evidence type="ECO:0000256" key="3">
    <source>
        <dbReference type="ARBA" id="ARBA00022723"/>
    </source>
</evidence>
<keyword evidence="2" id="KW-0001">2Fe-2S</keyword>
<dbReference type="GO" id="GO:0046872">
    <property type="term" value="F:metal ion binding"/>
    <property type="evidence" value="ECO:0007669"/>
    <property type="project" value="UniProtKB-KW"/>
</dbReference>
<dbReference type="Pfam" id="PF00111">
    <property type="entry name" value="Fer2"/>
    <property type="match status" value="1"/>
</dbReference>
<dbReference type="RefSeq" id="XP_012896923.1">
    <property type="nucleotide sequence ID" value="XM_013041469.1"/>
</dbReference>
<dbReference type="InterPro" id="IPR001055">
    <property type="entry name" value="Adrenodoxin-like"/>
</dbReference>
<organism evidence="8">
    <name type="scientific">Blastocystis hominis</name>
    <dbReference type="NCBI Taxonomy" id="12968"/>
    <lineage>
        <taxon>Eukaryota</taxon>
        <taxon>Sar</taxon>
        <taxon>Stramenopiles</taxon>
        <taxon>Bigyra</taxon>
        <taxon>Opalozoa</taxon>
        <taxon>Opalinata</taxon>
        <taxon>Blastocystidae</taxon>
        <taxon>Blastocystis</taxon>
    </lineage>
</organism>
<dbReference type="OMA" id="CHIILPE"/>
<protein>
    <recommendedName>
        <fullName evidence="7">2Fe-2S ferredoxin-type domain-containing protein</fullName>
    </recommendedName>
</protein>
<dbReference type="GO" id="GO:0009055">
    <property type="term" value="F:electron transfer activity"/>
    <property type="evidence" value="ECO:0007669"/>
    <property type="project" value="TreeGrafter"/>
</dbReference>
<dbReference type="PANTHER" id="PTHR23426:SF65">
    <property type="entry name" value="FERREDOXIN-2, MITOCHONDRIAL"/>
    <property type="match status" value="1"/>
</dbReference>
<evidence type="ECO:0000256" key="5">
    <source>
        <dbReference type="ARBA" id="ARBA00023014"/>
    </source>
</evidence>
<reference evidence="8" key="1">
    <citation type="submission" date="2010-02" db="EMBL/GenBank/DDBJ databases">
        <title>Sequencing and annotation of the Blastocystis hominis genome.</title>
        <authorList>
            <person name="Wincker P."/>
        </authorList>
    </citation>
    <scope>NUCLEOTIDE SEQUENCE</scope>
    <source>
        <strain evidence="8">Singapore isolate B</strain>
    </source>
</reference>
<dbReference type="GeneID" id="24919623"/>
<dbReference type="InterPro" id="IPR012675">
    <property type="entry name" value="Beta-grasp_dom_sf"/>
</dbReference>
<feature type="domain" description="2Fe-2S ferredoxin-type" evidence="7">
    <location>
        <begin position="24"/>
        <end position="130"/>
    </location>
</feature>
<dbReference type="EMBL" id="FN668651">
    <property type="protein sequence ID" value="CBK22875.2"/>
    <property type="molecule type" value="Genomic_DNA"/>
</dbReference>
<dbReference type="InterPro" id="IPR001041">
    <property type="entry name" value="2Fe-2S_ferredoxin-type"/>
</dbReference>
<keyword evidence="4" id="KW-0408">Iron</keyword>
<dbReference type="GO" id="GO:0051537">
    <property type="term" value="F:2 iron, 2 sulfur cluster binding"/>
    <property type="evidence" value="ECO:0007669"/>
    <property type="project" value="UniProtKB-KW"/>
</dbReference>
<gene>
    <name evidence="8" type="ORF">GSBLH_T00002459001</name>
</gene>
<proteinExistence type="inferred from homology"/>
<keyword evidence="3" id="KW-0479">Metal-binding</keyword>
<evidence type="ECO:0000256" key="6">
    <source>
        <dbReference type="ARBA" id="ARBA00034078"/>
    </source>
</evidence>
<sequence length="138" mass="14679">MSFLVRATSSLLKRSHGALFSRCFGVEFALHSVADEDTIEVEADKGTTLLEVCQNEAVDITAVCGGGGSCGSCHIILPEDLFAAIPPAKEQEQDLLSNVVFGAKPTSRLACMVKVSEKFAGKTIEVPLPLCPVFNKHA</sequence>
<keyword evidence="9" id="KW-1185">Reference proteome</keyword>
<dbReference type="PANTHER" id="PTHR23426">
    <property type="entry name" value="FERREDOXIN/ADRENODOXIN"/>
    <property type="match status" value="1"/>
</dbReference>
<evidence type="ECO:0000256" key="2">
    <source>
        <dbReference type="ARBA" id="ARBA00022714"/>
    </source>
</evidence>
<dbReference type="GO" id="GO:0140647">
    <property type="term" value="P:P450-containing electron transport chain"/>
    <property type="evidence" value="ECO:0007669"/>
    <property type="project" value="InterPro"/>
</dbReference>
<dbReference type="SUPFAM" id="SSF54292">
    <property type="entry name" value="2Fe-2S ferredoxin-like"/>
    <property type="match status" value="1"/>
</dbReference>
<dbReference type="Proteomes" id="UP000008312">
    <property type="component" value="Unassembled WGS sequence"/>
</dbReference>
<dbReference type="InterPro" id="IPR036010">
    <property type="entry name" value="2Fe-2S_ferredoxin-like_sf"/>
</dbReference>
<dbReference type="AlphaFoldDB" id="D8M486"/>
<dbReference type="PROSITE" id="PS51085">
    <property type="entry name" value="2FE2S_FER_2"/>
    <property type="match status" value="1"/>
</dbReference>
<evidence type="ECO:0000256" key="4">
    <source>
        <dbReference type="ARBA" id="ARBA00023004"/>
    </source>
</evidence>
<name>D8M486_BLAHO</name>
<dbReference type="OrthoDB" id="268593at2759"/>
<evidence type="ECO:0000259" key="7">
    <source>
        <dbReference type="PROSITE" id="PS51085"/>
    </source>
</evidence>